<feature type="region of interest" description="Disordered" evidence="1">
    <location>
        <begin position="380"/>
        <end position="488"/>
    </location>
</feature>
<feature type="compositionally biased region" description="Gly residues" evidence="1">
    <location>
        <begin position="283"/>
        <end position="304"/>
    </location>
</feature>
<feature type="domain" description="ESX-1 secretion-associated protein EspA/EspE-like" evidence="2">
    <location>
        <begin position="93"/>
        <end position="175"/>
    </location>
</feature>
<gene>
    <name evidence="3" type="ORF">A5726_00450</name>
</gene>
<dbReference type="Pfam" id="PF18879">
    <property type="entry name" value="EspA_EspE"/>
    <property type="match status" value="1"/>
</dbReference>
<name>A0A1A1Y6K6_9MYCO</name>
<comment type="caution">
    <text evidence="3">The sequence shown here is derived from an EMBL/GenBank/DDBJ whole genome shotgun (WGS) entry which is preliminary data.</text>
</comment>
<organism evidence="3 4">
    <name type="scientific">Mycolicibacterium conceptionense</name>
    <dbReference type="NCBI Taxonomy" id="451644"/>
    <lineage>
        <taxon>Bacteria</taxon>
        <taxon>Bacillati</taxon>
        <taxon>Actinomycetota</taxon>
        <taxon>Actinomycetes</taxon>
        <taxon>Mycobacteriales</taxon>
        <taxon>Mycobacteriaceae</taxon>
        <taxon>Mycolicibacterium</taxon>
    </lineage>
</organism>
<feature type="compositionally biased region" description="Basic and acidic residues" evidence="1">
    <location>
        <begin position="433"/>
        <end position="448"/>
    </location>
</feature>
<dbReference type="InterPro" id="IPR043796">
    <property type="entry name" value="ESX-1_EspA/EspE-like"/>
</dbReference>
<reference evidence="3 4" key="1">
    <citation type="submission" date="2016-06" db="EMBL/GenBank/DDBJ databases">
        <authorList>
            <person name="Kjaerup R.B."/>
            <person name="Dalgaard T.S."/>
            <person name="Juul-Madsen H.R."/>
        </authorList>
    </citation>
    <scope>NUCLEOTIDE SEQUENCE [LARGE SCALE GENOMIC DNA]</scope>
    <source>
        <strain evidence="3 4">ACS1953</strain>
    </source>
</reference>
<accession>A0A1A1Y6K6</accession>
<proteinExistence type="predicted"/>
<dbReference type="RefSeq" id="WP_064894482.1">
    <property type="nucleotide sequence ID" value="NZ_JAYXBU010000023.1"/>
</dbReference>
<protein>
    <recommendedName>
        <fullName evidence="2">ESX-1 secretion-associated protein EspA/EspE-like domain-containing protein</fullName>
    </recommendedName>
</protein>
<evidence type="ECO:0000313" key="3">
    <source>
        <dbReference type="EMBL" id="OBF26939.1"/>
    </source>
</evidence>
<sequence length="527" mass="51564">MGLLGDIADFGKGVIENNVKWSERAAKVGEFIARNTVGAELEQVGRFGGQIAGLSQKAAGFVASRIGQRLIRAARSPVLIAGQQTIESMKRSTGVGDPDNGRRFGDGADQMGAVGQVLVSAFPDDSWNSGGASAYAGRNTEQVGRVQTMLGLDNMVAGVLAAEADQIAATRDSLDGHSDWLGAMSLLTTSAGIIPGFGTAAQMSAEVAMVAKAVSDSSGDLKTLRGHIDQNAAVLHTAASQYETLAGGAAPICADFAPLADDPQVSDPEADPQAGPAVVAAGFPGGGAPSGGGGLSGGGGGGAPAGSPSPVSAPSMPSTTPAAAASPSSAAASEAAGALGSLLGSLVSPLGGILGGVLQAAGQAVTQGAQAGTQAAQMGSQAAGQMGGPGSGAAELDKALDMAGTTADGPDDRDDQDGRDDDDDEDGEDEKDGEGKAGEPDKDEKDQPDGPVGADSAGEPADPLSAAADDEAAKTLPPDLEAMAAGSGVAGQAPVHVGADFEQGQLHMAAAATLDRGVPGSAAVIDR</sequence>
<feature type="region of interest" description="Disordered" evidence="1">
    <location>
        <begin position="260"/>
        <end position="325"/>
    </location>
</feature>
<dbReference type="AlphaFoldDB" id="A0A1A1Y6K6"/>
<dbReference type="EMBL" id="LZHX01000016">
    <property type="protein sequence ID" value="OBF26939.1"/>
    <property type="molecule type" value="Genomic_DNA"/>
</dbReference>
<evidence type="ECO:0000259" key="2">
    <source>
        <dbReference type="Pfam" id="PF18879"/>
    </source>
</evidence>
<dbReference type="Proteomes" id="UP000093779">
    <property type="component" value="Unassembled WGS sequence"/>
</dbReference>
<evidence type="ECO:0000256" key="1">
    <source>
        <dbReference type="SAM" id="MobiDB-lite"/>
    </source>
</evidence>
<feature type="compositionally biased region" description="Low complexity" evidence="1">
    <location>
        <begin position="305"/>
        <end position="325"/>
    </location>
</feature>
<feature type="compositionally biased region" description="Acidic residues" evidence="1">
    <location>
        <begin position="409"/>
        <end position="432"/>
    </location>
</feature>
<evidence type="ECO:0000313" key="4">
    <source>
        <dbReference type="Proteomes" id="UP000093779"/>
    </source>
</evidence>